<gene>
    <name evidence="1" type="ORF">MLD38_016962</name>
</gene>
<evidence type="ECO:0000313" key="1">
    <source>
        <dbReference type="EMBL" id="KAI4368403.1"/>
    </source>
</evidence>
<dbReference type="Proteomes" id="UP001057402">
    <property type="component" value="Chromosome 5"/>
</dbReference>
<reference evidence="2" key="1">
    <citation type="journal article" date="2023" name="Front. Plant Sci.">
        <title>Chromosomal-level genome assembly of Melastoma candidum provides insights into trichome evolution.</title>
        <authorList>
            <person name="Zhong Y."/>
            <person name="Wu W."/>
            <person name="Sun C."/>
            <person name="Zou P."/>
            <person name="Liu Y."/>
            <person name="Dai S."/>
            <person name="Zhou R."/>
        </authorList>
    </citation>
    <scope>NUCLEOTIDE SEQUENCE [LARGE SCALE GENOMIC DNA]</scope>
</reference>
<evidence type="ECO:0000313" key="2">
    <source>
        <dbReference type="Proteomes" id="UP001057402"/>
    </source>
</evidence>
<dbReference type="EMBL" id="CM042884">
    <property type="protein sequence ID" value="KAI4368403.1"/>
    <property type="molecule type" value="Genomic_DNA"/>
</dbReference>
<accession>A0ACB9QT47</accession>
<sequence length="177" mass="19812">MEHSSSSSSSSFPHSHSYHLPFDENDNEEMLLLGLLADPASLEFSPEALSPMHEEVSPLFHGEKPAEAKSYRGVRKRPWGKFAAEIRDSTRRGARVWLGTFDTEEEAALAYDQAALLMRGKLAVLNFTVDKVWESLQEMNSYRIEVNGCSSPVDALKKRSKIIRRKSSRSGINKADG</sequence>
<keyword evidence="2" id="KW-1185">Reference proteome</keyword>
<proteinExistence type="predicted"/>
<protein>
    <submittedName>
        <fullName evidence="1">Uncharacterized protein</fullName>
    </submittedName>
</protein>
<comment type="caution">
    <text evidence="1">The sequence shown here is derived from an EMBL/GenBank/DDBJ whole genome shotgun (WGS) entry which is preliminary data.</text>
</comment>
<name>A0ACB9QT47_9MYRT</name>
<organism evidence="1 2">
    <name type="scientific">Melastoma candidum</name>
    <dbReference type="NCBI Taxonomy" id="119954"/>
    <lineage>
        <taxon>Eukaryota</taxon>
        <taxon>Viridiplantae</taxon>
        <taxon>Streptophyta</taxon>
        <taxon>Embryophyta</taxon>
        <taxon>Tracheophyta</taxon>
        <taxon>Spermatophyta</taxon>
        <taxon>Magnoliopsida</taxon>
        <taxon>eudicotyledons</taxon>
        <taxon>Gunneridae</taxon>
        <taxon>Pentapetalae</taxon>
        <taxon>rosids</taxon>
        <taxon>malvids</taxon>
        <taxon>Myrtales</taxon>
        <taxon>Melastomataceae</taxon>
        <taxon>Melastomatoideae</taxon>
        <taxon>Melastomateae</taxon>
        <taxon>Melastoma</taxon>
    </lineage>
</organism>